<organism evidence="15 16">
    <name type="scientific">Deinandra increscens subsp. villosa</name>
    <dbReference type="NCBI Taxonomy" id="3103831"/>
    <lineage>
        <taxon>Eukaryota</taxon>
        <taxon>Viridiplantae</taxon>
        <taxon>Streptophyta</taxon>
        <taxon>Embryophyta</taxon>
        <taxon>Tracheophyta</taxon>
        <taxon>Spermatophyta</taxon>
        <taxon>Magnoliopsida</taxon>
        <taxon>eudicotyledons</taxon>
        <taxon>Gunneridae</taxon>
        <taxon>Pentapetalae</taxon>
        <taxon>asterids</taxon>
        <taxon>campanulids</taxon>
        <taxon>Asterales</taxon>
        <taxon>Asteraceae</taxon>
        <taxon>Asteroideae</taxon>
        <taxon>Heliantheae alliance</taxon>
        <taxon>Madieae</taxon>
        <taxon>Madiinae</taxon>
        <taxon>Deinandra</taxon>
    </lineage>
</organism>
<dbReference type="FunFam" id="3.40.50.2000:FF:000084">
    <property type="entry name" value="Digalactosyldiacylglycerol synthase 2 chloroplastic"/>
    <property type="match status" value="1"/>
</dbReference>
<comment type="subcellular location">
    <subcellularLocation>
        <location evidence="9">Plastid</location>
        <location evidence="9">Chloroplast outer membrane</location>
    </subcellularLocation>
</comment>
<protein>
    <recommendedName>
        <fullName evidence="12">Digalactosyldiacylglycerol synthase 2, chloroplastic</fullName>
        <ecNumber evidence="10">2.4.1.241</ecNumber>
    </recommendedName>
</protein>
<dbReference type="GO" id="GO:0019375">
    <property type="term" value="P:galactolipid biosynthetic process"/>
    <property type="evidence" value="ECO:0007669"/>
    <property type="project" value="TreeGrafter"/>
</dbReference>
<keyword evidence="5" id="KW-0808">Transferase</keyword>
<evidence type="ECO:0000313" key="16">
    <source>
        <dbReference type="Proteomes" id="UP001408789"/>
    </source>
</evidence>
<evidence type="ECO:0000256" key="3">
    <source>
        <dbReference type="ARBA" id="ARBA00022640"/>
    </source>
</evidence>
<comment type="catalytic activity">
    <reaction evidence="11">
        <text>a 1,2-diacyl-3-O-(beta-D-galactosyl)-sn-glycerol + UDP-alpha-D-galactose = a 1,2-diacyl-3-O-[alpha-D-galactosyl-(1-&gt;6)-beta-D-galactosyl]-sn-glycerol + UDP + H(+)</text>
        <dbReference type="Rhea" id="RHEA:10520"/>
        <dbReference type="ChEBI" id="CHEBI:15378"/>
        <dbReference type="ChEBI" id="CHEBI:17615"/>
        <dbReference type="ChEBI" id="CHEBI:28396"/>
        <dbReference type="ChEBI" id="CHEBI:58223"/>
        <dbReference type="ChEBI" id="CHEBI:66914"/>
        <dbReference type="EC" id="2.4.1.241"/>
    </reaction>
</comment>
<evidence type="ECO:0000256" key="6">
    <source>
        <dbReference type="ARBA" id="ARBA00022729"/>
    </source>
</evidence>
<evidence type="ECO:0000256" key="11">
    <source>
        <dbReference type="ARBA" id="ARBA00048651"/>
    </source>
</evidence>
<evidence type="ECO:0000256" key="10">
    <source>
        <dbReference type="ARBA" id="ARBA00024055"/>
    </source>
</evidence>
<dbReference type="SUPFAM" id="SSF53756">
    <property type="entry name" value="UDP-Glycosyltransferase/glycogen phosphorylase"/>
    <property type="match status" value="1"/>
</dbReference>
<dbReference type="GO" id="GO:0046481">
    <property type="term" value="F:digalactosyldiacylglycerol synthase activity"/>
    <property type="evidence" value="ECO:0007669"/>
    <property type="project" value="UniProtKB-EC"/>
</dbReference>
<keyword evidence="7" id="KW-1002">Plastid outer membrane</keyword>
<dbReference type="GO" id="GO:0009707">
    <property type="term" value="C:chloroplast outer membrane"/>
    <property type="evidence" value="ECO:0007669"/>
    <property type="project" value="UniProtKB-SubCell"/>
</dbReference>
<dbReference type="EC" id="2.4.1.241" evidence="10"/>
<dbReference type="EMBL" id="JBCNJP010000007">
    <property type="protein sequence ID" value="KAK9076417.1"/>
    <property type="molecule type" value="Genomic_DNA"/>
</dbReference>
<dbReference type="Gene3D" id="3.40.50.2000">
    <property type="entry name" value="Glycogen Phosphorylase B"/>
    <property type="match status" value="1"/>
</dbReference>
<feature type="region of interest" description="Disordered" evidence="13">
    <location>
        <begin position="443"/>
        <end position="465"/>
    </location>
</feature>
<evidence type="ECO:0000313" key="15">
    <source>
        <dbReference type="EMBL" id="KAK9076417.1"/>
    </source>
</evidence>
<evidence type="ECO:0000256" key="5">
    <source>
        <dbReference type="ARBA" id="ARBA00022679"/>
    </source>
</evidence>
<evidence type="ECO:0000256" key="7">
    <source>
        <dbReference type="ARBA" id="ARBA00022805"/>
    </source>
</evidence>
<evidence type="ECO:0000259" key="14">
    <source>
        <dbReference type="Pfam" id="PF00534"/>
    </source>
</evidence>
<evidence type="ECO:0000256" key="8">
    <source>
        <dbReference type="ARBA" id="ARBA00023136"/>
    </source>
</evidence>
<dbReference type="PANTHER" id="PTHR46132">
    <property type="entry name" value="DIGALACTOSYLDIACYLGLYCEROL SYNTHASE 2, CHLOROPLASTIC"/>
    <property type="match status" value="1"/>
</dbReference>
<keyword evidence="4" id="KW-0328">Glycosyltransferase</keyword>
<keyword evidence="3" id="KW-0934">Plastid</keyword>
<reference evidence="15 16" key="1">
    <citation type="submission" date="2024-04" db="EMBL/GenBank/DDBJ databases">
        <title>The reference genome of an endangered Asteraceae, Deinandra increscens subsp. villosa, native to the Central Coast of California.</title>
        <authorList>
            <person name="Guilliams M."/>
            <person name="Hasenstab-Lehman K."/>
            <person name="Meyer R."/>
            <person name="Mcevoy S."/>
        </authorList>
    </citation>
    <scope>NUCLEOTIDE SEQUENCE [LARGE SCALE GENOMIC DNA]</scope>
    <source>
        <tissue evidence="15">Leaf</tissue>
    </source>
</reference>
<dbReference type="Proteomes" id="UP001408789">
    <property type="component" value="Unassembled WGS sequence"/>
</dbReference>
<keyword evidence="2" id="KW-0150">Chloroplast</keyword>
<name>A0AAP0DP63_9ASTR</name>
<evidence type="ECO:0000256" key="9">
    <source>
        <dbReference type="ARBA" id="ARBA00024013"/>
    </source>
</evidence>
<feature type="domain" description="Glycosyl transferase family 1" evidence="14">
    <location>
        <begin position="216"/>
        <end position="332"/>
    </location>
</feature>
<dbReference type="Pfam" id="PF00534">
    <property type="entry name" value="Glycos_transf_1"/>
    <property type="match status" value="1"/>
</dbReference>
<evidence type="ECO:0000256" key="2">
    <source>
        <dbReference type="ARBA" id="ARBA00022528"/>
    </source>
</evidence>
<keyword evidence="6" id="KW-0732">Signal</keyword>
<accession>A0AAP0DP63</accession>
<evidence type="ECO:0000256" key="4">
    <source>
        <dbReference type="ARBA" id="ARBA00022676"/>
    </source>
</evidence>
<evidence type="ECO:0000256" key="12">
    <source>
        <dbReference type="ARBA" id="ARBA00071330"/>
    </source>
</evidence>
<gene>
    <name evidence="15" type="ORF">SSX86_004751</name>
</gene>
<proteinExistence type="inferred from homology"/>
<keyword evidence="8" id="KW-0472">Membrane</keyword>
<dbReference type="CDD" id="cd01635">
    <property type="entry name" value="Glycosyltransferase_GTB-type"/>
    <property type="match status" value="1"/>
</dbReference>
<comment type="similarity">
    <text evidence="1">Belongs to the glycosyltransferase group 1 family. Glycosyltransferase 4 subfamily.</text>
</comment>
<evidence type="ECO:0000256" key="1">
    <source>
        <dbReference type="ARBA" id="ARBA00009481"/>
    </source>
</evidence>
<evidence type="ECO:0000256" key="13">
    <source>
        <dbReference type="SAM" id="MobiDB-lite"/>
    </source>
</evidence>
<dbReference type="InterPro" id="IPR001296">
    <property type="entry name" value="Glyco_trans_1"/>
</dbReference>
<dbReference type="InterPro" id="IPR044525">
    <property type="entry name" value="DGDG1/2"/>
</dbReference>
<dbReference type="AlphaFoldDB" id="A0AAP0DP63"/>
<dbReference type="PANTHER" id="PTHR46132:SF1">
    <property type="entry name" value="DIGALACTOSYLDIACYLGLYCEROL SYNTHASE 2, CHLOROPLASTIC"/>
    <property type="match status" value="1"/>
</dbReference>
<sequence length="465" mass="52826">MDKKEHIAIFTTASLPWMTGTAVNPLFRAAYLAKDVHRKVTLVIPWLSKDDQEYVYPDKITFKSPKEQEKYVREWIEQRTVLLCSFSICFYPGKFSKSKRSILALGDITESISDEESDIAVLEEPEHLTWYHHGKRWKTKFRLVIGIVHTNYLEYVKREKNGRAYAFLLKYMNTWVVDIYCHKVIRLSGATQELPRSIICNVHGVNPKFLEIGMKKKEEQKNGSQAFTKGAYYIGKMVWSKGYKELLDLLHAHQEELDGLEVDLFGTGEDSDQIQEAAQELKLTVRVNPGRDHADPIFHDYKVFLNPSTTDVVCTTTAEALAMGKIVICADHVSNEFFKQFTNCRTFKDGKSFVNVTRQALAEQPAPLTDSQIHELSWDAATSRFLKAAELDKIPEKKPSKSNSKTFMSSSLSLHGKLEDASAFVHFIGTALVSPVPNEQQIEELGLNKTSKKHEVSPRKGASLS</sequence>
<comment type="caution">
    <text evidence="15">The sequence shown here is derived from an EMBL/GenBank/DDBJ whole genome shotgun (WGS) entry which is preliminary data.</text>
</comment>
<keyword evidence="16" id="KW-1185">Reference proteome</keyword>